<dbReference type="SUPFAM" id="SSF54171">
    <property type="entry name" value="DNA-binding domain"/>
    <property type="match status" value="1"/>
</dbReference>
<sequence length="337" mass="36652">MRIRGEEIDQTQTMLSSSSVRFSEHRRQVTVARPPQSGGRCRGALPRVVRISVTDGDATDSSDDETEAGFGKRRVKRYVTEIMVGRDDGNASGGLRSNASPEGAKRRKRSAVPASAAAAANGQSGNVENGRKYRGVRQRPWGKWAAEIRDPMRRVRLWLGTYDTAEEAAMVYDHAAIKLRGPDALTNFSDSVSPPGPVKPDPDSGYNSGMESHNRRSPKSVLGFTSASNDEEAEAETGSVKVNQDSSCSTAAPESPPPCFSPFETLFPADVFDFYDPLPVPGLFDEMGFCNSVIHEAYNDTLIGSSQQFGLESYAWTADSYYQDFGDIFGSDPLVAL</sequence>
<keyword evidence="2" id="KW-0611">Plant defense</keyword>
<feature type="region of interest" description="Disordered" evidence="7">
    <location>
        <begin position="1"/>
        <end position="41"/>
    </location>
</feature>
<organism evidence="9 10">
    <name type="scientific">Cuscuta epithymum</name>
    <dbReference type="NCBI Taxonomy" id="186058"/>
    <lineage>
        <taxon>Eukaryota</taxon>
        <taxon>Viridiplantae</taxon>
        <taxon>Streptophyta</taxon>
        <taxon>Embryophyta</taxon>
        <taxon>Tracheophyta</taxon>
        <taxon>Spermatophyta</taxon>
        <taxon>Magnoliopsida</taxon>
        <taxon>eudicotyledons</taxon>
        <taxon>Gunneridae</taxon>
        <taxon>Pentapetalae</taxon>
        <taxon>asterids</taxon>
        <taxon>lamiids</taxon>
        <taxon>Solanales</taxon>
        <taxon>Convolvulaceae</taxon>
        <taxon>Cuscuteae</taxon>
        <taxon>Cuscuta</taxon>
        <taxon>Cuscuta subgen. Cuscuta</taxon>
    </lineage>
</organism>
<keyword evidence="10" id="KW-1185">Reference proteome</keyword>
<dbReference type="Gene3D" id="3.30.730.10">
    <property type="entry name" value="AP2/ERF domain"/>
    <property type="match status" value="1"/>
</dbReference>
<evidence type="ECO:0000313" key="10">
    <source>
        <dbReference type="Proteomes" id="UP001152523"/>
    </source>
</evidence>
<comment type="subcellular location">
    <subcellularLocation>
        <location evidence="1">Nucleus</location>
    </subcellularLocation>
</comment>
<keyword evidence="6" id="KW-0539">Nucleus</keyword>
<dbReference type="Pfam" id="PF00847">
    <property type="entry name" value="AP2"/>
    <property type="match status" value="1"/>
</dbReference>
<reference evidence="9" key="1">
    <citation type="submission" date="2022-07" db="EMBL/GenBank/DDBJ databases">
        <authorList>
            <person name="Macas J."/>
            <person name="Novak P."/>
            <person name="Neumann P."/>
        </authorList>
    </citation>
    <scope>NUCLEOTIDE SEQUENCE</scope>
</reference>
<feature type="region of interest" description="Disordered" evidence="7">
    <location>
        <begin position="86"/>
        <end position="131"/>
    </location>
</feature>
<dbReference type="GO" id="GO:0003700">
    <property type="term" value="F:DNA-binding transcription factor activity"/>
    <property type="evidence" value="ECO:0007669"/>
    <property type="project" value="InterPro"/>
</dbReference>
<dbReference type="InterPro" id="IPR036955">
    <property type="entry name" value="AP2/ERF_dom_sf"/>
</dbReference>
<protein>
    <recommendedName>
        <fullName evidence="8">AP2/ERF domain-containing protein</fullName>
    </recommendedName>
</protein>
<evidence type="ECO:0000256" key="4">
    <source>
        <dbReference type="ARBA" id="ARBA00023125"/>
    </source>
</evidence>
<keyword evidence="4" id="KW-0238">DNA-binding</keyword>
<dbReference type="InterPro" id="IPR001471">
    <property type="entry name" value="AP2/ERF_dom"/>
</dbReference>
<dbReference type="GO" id="GO:0005634">
    <property type="term" value="C:nucleus"/>
    <property type="evidence" value="ECO:0007669"/>
    <property type="project" value="UniProtKB-SubCell"/>
</dbReference>
<dbReference type="PANTHER" id="PTHR31194">
    <property type="entry name" value="SHN SHINE , DNA BINDING / TRANSCRIPTION FACTOR"/>
    <property type="match status" value="1"/>
</dbReference>
<evidence type="ECO:0000256" key="7">
    <source>
        <dbReference type="SAM" id="MobiDB-lite"/>
    </source>
</evidence>
<evidence type="ECO:0000256" key="1">
    <source>
        <dbReference type="ARBA" id="ARBA00004123"/>
    </source>
</evidence>
<dbReference type="InterPro" id="IPR050913">
    <property type="entry name" value="AP2/ERF_ERF"/>
</dbReference>
<accession>A0AAV0G0W1</accession>
<proteinExistence type="predicted"/>
<dbReference type="GO" id="GO:0006952">
    <property type="term" value="P:defense response"/>
    <property type="evidence" value="ECO:0007669"/>
    <property type="project" value="UniProtKB-KW"/>
</dbReference>
<dbReference type="SMART" id="SM00380">
    <property type="entry name" value="AP2"/>
    <property type="match status" value="1"/>
</dbReference>
<dbReference type="EMBL" id="CAMAPF010001029">
    <property type="protein sequence ID" value="CAH9141399.1"/>
    <property type="molecule type" value="Genomic_DNA"/>
</dbReference>
<dbReference type="PROSITE" id="PS51032">
    <property type="entry name" value="AP2_ERF"/>
    <property type="match status" value="1"/>
</dbReference>
<keyword evidence="5" id="KW-0804">Transcription</keyword>
<dbReference type="PRINTS" id="PR00367">
    <property type="entry name" value="ETHRSPELEMNT"/>
</dbReference>
<feature type="region of interest" description="Disordered" evidence="7">
    <location>
        <begin position="188"/>
        <end position="254"/>
    </location>
</feature>
<feature type="compositionally biased region" description="Polar residues" evidence="7">
    <location>
        <begin position="240"/>
        <end position="250"/>
    </location>
</feature>
<feature type="compositionally biased region" description="Polar residues" evidence="7">
    <location>
        <begin position="10"/>
        <end position="21"/>
    </location>
</feature>
<feature type="domain" description="AP2/ERF" evidence="8">
    <location>
        <begin position="132"/>
        <end position="189"/>
    </location>
</feature>
<evidence type="ECO:0000256" key="3">
    <source>
        <dbReference type="ARBA" id="ARBA00023015"/>
    </source>
</evidence>
<evidence type="ECO:0000313" key="9">
    <source>
        <dbReference type="EMBL" id="CAH9141399.1"/>
    </source>
</evidence>
<dbReference type="PANTHER" id="PTHR31194:SF140">
    <property type="entry name" value="ETHYLENE-RESPONSIVE TRANSCRIPTION FACTOR CRF2"/>
    <property type="match status" value="1"/>
</dbReference>
<evidence type="ECO:0000259" key="8">
    <source>
        <dbReference type="PROSITE" id="PS51032"/>
    </source>
</evidence>
<evidence type="ECO:0000256" key="2">
    <source>
        <dbReference type="ARBA" id="ARBA00022821"/>
    </source>
</evidence>
<evidence type="ECO:0000256" key="5">
    <source>
        <dbReference type="ARBA" id="ARBA00023163"/>
    </source>
</evidence>
<name>A0AAV0G0W1_9ASTE</name>
<dbReference type="AlphaFoldDB" id="A0AAV0G0W1"/>
<evidence type="ECO:0000256" key="6">
    <source>
        <dbReference type="ARBA" id="ARBA00023242"/>
    </source>
</evidence>
<keyword evidence="3" id="KW-0805">Transcription regulation</keyword>
<comment type="caution">
    <text evidence="9">The sequence shown here is derived from an EMBL/GenBank/DDBJ whole genome shotgun (WGS) entry which is preliminary data.</text>
</comment>
<dbReference type="InterPro" id="IPR016177">
    <property type="entry name" value="DNA-bd_dom_sf"/>
</dbReference>
<gene>
    <name evidence="9" type="ORF">CEPIT_LOCUS39097</name>
</gene>
<feature type="compositionally biased region" description="Low complexity" evidence="7">
    <location>
        <begin position="111"/>
        <end position="120"/>
    </location>
</feature>
<dbReference type="CDD" id="cd00018">
    <property type="entry name" value="AP2"/>
    <property type="match status" value="1"/>
</dbReference>
<dbReference type="GO" id="GO:0003677">
    <property type="term" value="F:DNA binding"/>
    <property type="evidence" value="ECO:0007669"/>
    <property type="project" value="UniProtKB-KW"/>
</dbReference>
<dbReference type="FunFam" id="3.30.730.10:FF:000001">
    <property type="entry name" value="Ethylene-responsive transcription factor 2"/>
    <property type="match status" value="1"/>
</dbReference>
<dbReference type="Proteomes" id="UP001152523">
    <property type="component" value="Unassembled WGS sequence"/>
</dbReference>